<dbReference type="STRING" id="39692.BST38_27455"/>
<feature type="transmembrane region" description="Helical" evidence="1">
    <location>
        <begin position="6"/>
        <end position="30"/>
    </location>
</feature>
<feature type="transmembrane region" description="Helical" evidence="1">
    <location>
        <begin position="37"/>
        <end position="56"/>
    </location>
</feature>
<sequence length="108" mass="11616">MPDNGYIAVLVLVSAAVTWALRALPFVVLAPLRHSRVVRYLSVHMPVGVMAMLAVYTVPTVAGDTTRQLLWLVLAVAVTAGLHLWRASALLSILAGTTCYVTLMSVWG</sequence>
<dbReference type="EMBL" id="UEGS01000001">
    <property type="protein sequence ID" value="SRX82855.1"/>
    <property type="molecule type" value="Genomic_DNA"/>
</dbReference>
<reference evidence="2 3" key="1">
    <citation type="submission" date="2018-05" db="EMBL/GenBank/DDBJ databases">
        <authorList>
            <consortium name="IHU Genomes"/>
        </authorList>
    </citation>
    <scope>NUCLEOTIDE SEQUENCE [LARGE SCALE GENOMIC DNA]</scope>
    <source>
        <strain evidence="2 3">P7335</strain>
    </source>
</reference>
<dbReference type="Pfam" id="PF05437">
    <property type="entry name" value="AzlD"/>
    <property type="match status" value="1"/>
</dbReference>
<dbReference type="AlphaFoldDB" id="A0A375YNY2"/>
<evidence type="ECO:0000256" key="1">
    <source>
        <dbReference type="SAM" id="Phobius"/>
    </source>
</evidence>
<evidence type="ECO:0000313" key="2">
    <source>
        <dbReference type="EMBL" id="SRX82855.1"/>
    </source>
</evidence>
<dbReference type="PIRSF" id="PIRSF003203">
    <property type="entry name" value="AzlD"/>
    <property type="match status" value="1"/>
</dbReference>
<dbReference type="RefSeq" id="WP_083146685.1">
    <property type="nucleotide sequence ID" value="NZ_MVID01000040.1"/>
</dbReference>
<keyword evidence="1" id="KW-0472">Membrane</keyword>
<protein>
    <submittedName>
        <fullName evidence="2">Branched-chain amino acid permease [Sanguibacter keddieii DSM]</fullName>
    </submittedName>
</protein>
<organism evidence="2 3">
    <name type="scientific">Mycolicibacterium parafortuitum</name>
    <name type="common">Mycobacterium parafortuitum</name>
    <dbReference type="NCBI Taxonomy" id="39692"/>
    <lineage>
        <taxon>Bacteria</taxon>
        <taxon>Bacillati</taxon>
        <taxon>Actinomycetota</taxon>
        <taxon>Actinomycetes</taxon>
        <taxon>Mycobacteriales</taxon>
        <taxon>Mycobacteriaceae</taxon>
        <taxon>Mycolicibacterium</taxon>
    </lineage>
</organism>
<accession>A0A375YNY2</accession>
<keyword evidence="1" id="KW-0812">Transmembrane</keyword>
<dbReference type="Proteomes" id="UP000252008">
    <property type="component" value="Unassembled WGS sequence"/>
</dbReference>
<keyword evidence="1" id="KW-1133">Transmembrane helix</keyword>
<proteinExistence type="predicted"/>
<feature type="transmembrane region" description="Helical" evidence="1">
    <location>
        <begin position="90"/>
        <end position="107"/>
    </location>
</feature>
<keyword evidence="3" id="KW-1185">Reference proteome</keyword>
<name>A0A375YNY2_MYCPF</name>
<gene>
    <name evidence="2" type="ORF">MPP7335_04622</name>
</gene>
<dbReference type="InterPro" id="IPR008407">
    <property type="entry name" value="Brnchd-chn_aa_trnsp_AzlD"/>
</dbReference>
<evidence type="ECO:0000313" key="3">
    <source>
        <dbReference type="Proteomes" id="UP000252008"/>
    </source>
</evidence>